<reference evidence="2 3" key="1">
    <citation type="journal article" date="2018" name="Sci. Rep.">
        <title>Genome sequence of the cauliflower mushroom Sparassis crispa (Hanabiratake) and its association with beneficial usage.</title>
        <authorList>
            <person name="Kiyama R."/>
            <person name="Furutani Y."/>
            <person name="Kawaguchi K."/>
            <person name="Nakanishi T."/>
        </authorList>
    </citation>
    <scope>NUCLEOTIDE SEQUENCE [LARGE SCALE GENOMIC DNA]</scope>
</reference>
<sequence>MAMRIVHIPANAFKSVITYCTPEARDLIYHTAVERFPTATSNTDPYNLEQRPPRSNEPTPANIGFGFTEPVSDHPFRSMRYLKKFVLESMAENREVHKVIIRRGSGGVDENGQKMDTVTGRHGLRLLIPTQNFPKKDVWAWRLLSEEERAMLEDTQAVENEPKVVLHPRHDDARARY</sequence>
<accession>A0A401GCD7</accession>
<feature type="region of interest" description="Disordered" evidence="1">
    <location>
        <begin position="39"/>
        <end position="67"/>
    </location>
</feature>
<organism evidence="2 3">
    <name type="scientific">Sparassis crispa</name>
    <dbReference type="NCBI Taxonomy" id="139825"/>
    <lineage>
        <taxon>Eukaryota</taxon>
        <taxon>Fungi</taxon>
        <taxon>Dikarya</taxon>
        <taxon>Basidiomycota</taxon>
        <taxon>Agaricomycotina</taxon>
        <taxon>Agaricomycetes</taxon>
        <taxon>Polyporales</taxon>
        <taxon>Sparassidaceae</taxon>
        <taxon>Sparassis</taxon>
    </lineage>
</organism>
<dbReference type="InParanoid" id="A0A401GCD7"/>
<name>A0A401GCD7_9APHY</name>
<dbReference type="GeneID" id="38776765"/>
<protein>
    <submittedName>
        <fullName evidence="2">Uncharacterized protein</fullName>
    </submittedName>
</protein>
<dbReference type="AlphaFoldDB" id="A0A401GCD7"/>
<gene>
    <name evidence="2" type="ORF">SCP_0210490</name>
</gene>
<dbReference type="RefSeq" id="XP_027610761.1">
    <property type="nucleotide sequence ID" value="XM_027754960.1"/>
</dbReference>
<dbReference type="OrthoDB" id="2587968at2759"/>
<evidence type="ECO:0000313" key="2">
    <source>
        <dbReference type="EMBL" id="GBE79848.1"/>
    </source>
</evidence>
<evidence type="ECO:0000256" key="1">
    <source>
        <dbReference type="SAM" id="MobiDB-lite"/>
    </source>
</evidence>
<evidence type="ECO:0000313" key="3">
    <source>
        <dbReference type="Proteomes" id="UP000287166"/>
    </source>
</evidence>
<comment type="caution">
    <text evidence="2">The sequence shown here is derived from an EMBL/GenBank/DDBJ whole genome shotgun (WGS) entry which is preliminary data.</text>
</comment>
<proteinExistence type="predicted"/>
<dbReference type="Proteomes" id="UP000287166">
    <property type="component" value="Unassembled WGS sequence"/>
</dbReference>
<dbReference type="EMBL" id="BFAD01000002">
    <property type="protein sequence ID" value="GBE79848.1"/>
    <property type="molecule type" value="Genomic_DNA"/>
</dbReference>
<keyword evidence="3" id="KW-1185">Reference proteome</keyword>